<dbReference type="AlphaFoldDB" id="A0AB33BBG6"/>
<keyword evidence="6" id="KW-0239">DNA-directed DNA polymerase</keyword>
<keyword evidence="3" id="KW-0808">Transferase</keyword>
<dbReference type="Proteomes" id="UP000093346">
    <property type="component" value="Chromosome"/>
</dbReference>
<dbReference type="Gene3D" id="1.20.272.10">
    <property type="match status" value="1"/>
</dbReference>
<evidence type="ECO:0000259" key="10">
    <source>
        <dbReference type="Pfam" id="PF21694"/>
    </source>
</evidence>
<reference evidence="11 12" key="1">
    <citation type="submission" date="2016-03" db="EMBL/GenBank/DDBJ databases">
        <title>Pediococcus and Lactobacillus from brewery environment - whole genome sequencing and assembly.</title>
        <authorList>
            <person name="Behr J."/>
            <person name="Geissler A.J."/>
            <person name="Vogel R.F."/>
        </authorList>
    </citation>
    <scope>NUCLEOTIDE SEQUENCE [LARGE SCALE GENOMIC DNA]</scope>
    <source>
        <strain evidence="11 12">TMW 1.481</strain>
    </source>
</reference>
<dbReference type="Gene3D" id="3.40.50.300">
    <property type="entry name" value="P-loop containing nucleotide triphosphate hydrolases"/>
    <property type="match status" value="1"/>
</dbReference>
<comment type="catalytic activity">
    <reaction evidence="8">
        <text>DNA(n) + a 2'-deoxyribonucleoside 5'-triphosphate = DNA(n+1) + diphosphate</text>
        <dbReference type="Rhea" id="RHEA:22508"/>
        <dbReference type="Rhea" id="RHEA-COMP:17339"/>
        <dbReference type="Rhea" id="RHEA-COMP:17340"/>
        <dbReference type="ChEBI" id="CHEBI:33019"/>
        <dbReference type="ChEBI" id="CHEBI:61560"/>
        <dbReference type="ChEBI" id="CHEBI:173112"/>
        <dbReference type="EC" id="2.7.7.7"/>
    </reaction>
</comment>
<dbReference type="InterPro" id="IPR048466">
    <property type="entry name" value="DNA_pol3_delta-like_C"/>
</dbReference>
<sequence>MSIVDEVESISKNPSSVYLVVGGNDYWENQIINQLKEIIPQEERTMNFATYDMDDVPLSEAINDASSMPFFGNRRVVIIKNAFFLTGMRNKSKIKHNINELERYLDNISNNTVLLIFAPYSKLDGRKKITKKLKKNSTVINLNDFSEREIINFVKQYIDNKHYQISNDALNELFSRTQGDLSKMINELNKVMIYSNKEKKIDLNIVDLLVAKSINQNVFSLVNYLMKGKTTQAIQFYHELLEQKQDSIKINAILESQFRLLLQVKILKDHGYSAAMIAKSLKIHPYRVKLAYQSVESFTVDYLQAAYLELVQIECKLKSSQENPELLFEMFSIKFSQKKNSI</sequence>
<dbReference type="PANTHER" id="PTHR34388">
    <property type="entry name" value="DNA POLYMERASE III SUBUNIT DELTA"/>
    <property type="match status" value="1"/>
</dbReference>
<dbReference type="InterPro" id="IPR008921">
    <property type="entry name" value="DNA_pol3_clamp-load_cplx_C"/>
</dbReference>
<comment type="similarity">
    <text evidence="7">Belongs to the DNA polymerase HolA subunit family.</text>
</comment>
<dbReference type="RefSeq" id="WP_065866206.1">
    <property type="nucleotide sequence ID" value="NZ_CP014872.1"/>
</dbReference>
<organism evidence="11 12">
    <name type="scientific">Fructilactobacillus lindneri</name>
    <dbReference type="NCBI Taxonomy" id="53444"/>
    <lineage>
        <taxon>Bacteria</taxon>
        <taxon>Bacillati</taxon>
        <taxon>Bacillota</taxon>
        <taxon>Bacilli</taxon>
        <taxon>Lactobacillales</taxon>
        <taxon>Lactobacillaceae</taxon>
        <taxon>Fructilactobacillus</taxon>
    </lineage>
</organism>
<dbReference type="GO" id="GO:0003677">
    <property type="term" value="F:DNA binding"/>
    <property type="evidence" value="ECO:0007669"/>
    <property type="project" value="InterPro"/>
</dbReference>
<dbReference type="GO" id="GO:0009360">
    <property type="term" value="C:DNA polymerase III complex"/>
    <property type="evidence" value="ECO:0007669"/>
    <property type="project" value="InterPro"/>
</dbReference>
<name>A0AB33BBG6_9LACO</name>
<dbReference type="GeneID" id="61250141"/>
<evidence type="ECO:0000256" key="4">
    <source>
        <dbReference type="ARBA" id="ARBA00022695"/>
    </source>
</evidence>
<accession>A0AB33BBG6</accession>
<evidence type="ECO:0000256" key="8">
    <source>
        <dbReference type="ARBA" id="ARBA00049244"/>
    </source>
</evidence>
<feature type="domain" description="DNA polymerase III delta N-terminal" evidence="9">
    <location>
        <begin position="18"/>
        <end position="141"/>
    </location>
</feature>
<proteinExistence type="inferred from homology"/>
<feature type="domain" description="DNA polymerase III delta subunit-like C-terminal" evidence="10">
    <location>
        <begin position="215"/>
        <end position="335"/>
    </location>
</feature>
<dbReference type="NCBIfam" id="TIGR01128">
    <property type="entry name" value="holA"/>
    <property type="match status" value="1"/>
</dbReference>
<dbReference type="InterPro" id="IPR005790">
    <property type="entry name" value="DNA_polIII_delta"/>
</dbReference>
<dbReference type="Pfam" id="PF06144">
    <property type="entry name" value="DNA_pol3_delta"/>
    <property type="match status" value="1"/>
</dbReference>
<dbReference type="GO" id="GO:0006261">
    <property type="term" value="P:DNA-templated DNA replication"/>
    <property type="evidence" value="ECO:0007669"/>
    <property type="project" value="TreeGrafter"/>
</dbReference>
<evidence type="ECO:0000256" key="1">
    <source>
        <dbReference type="ARBA" id="ARBA00012417"/>
    </source>
</evidence>
<evidence type="ECO:0000256" key="6">
    <source>
        <dbReference type="ARBA" id="ARBA00022932"/>
    </source>
</evidence>
<keyword evidence="5" id="KW-0235">DNA replication</keyword>
<gene>
    <name evidence="11" type="ORF">AYR59_04745</name>
</gene>
<dbReference type="InterPro" id="IPR010372">
    <property type="entry name" value="DNA_pol3_delta_N"/>
</dbReference>
<keyword evidence="4" id="KW-0548">Nucleotidyltransferase</keyword>
<evidence type="ECO:0000256" key="2">
    <source>
        <dbReference type="ARBA" id="ARBA00017703"/>
    </source>
</evidence>
<dbReference type="SUPFAM" id="SSF48019">
    <property type="entry name" value="post-AAA+ oligomerization domain-like"/>
    <property type="match status" value="1"/>
</dbReference>
<evidence type="ECO:0000259" key="9">
    <source>
        <dbReference type="Pfam" id="PF06144"/>
    </source>
</evidence>
<dbReference type="GO" id="GO:0003887">
    <property type="term" value="F:DNA-directed DNA polymerase activity"/>
    <property type="evidence" value="ECO:0007669"/>
    <property type="project" value="UniProtKB-KW"/>
</dbReference>
<dbReference type="InterPro" id="IPR027417">
    <property type="entry name" value="P-loop_NTPase"/>
</dbReference>
<dbReference type="KEGG" id="lle:AYR59_04745"/>
<evidence type="ECO:0000313" key="11">
    <source>
        <dbReference type="EMBL" id="ANZ59362.1"/>
    </source>
</evidence>
<evidence type="ECO:0000256" key="7">
    <source>
        <dbReference type="ARBA" id="ARBA00034754"/>
    </source>
</evidence>
<evidence type="ECO:0000313" key="12">
    <source>
        <dbReference type="Proteomes" id="UP000093346"/>
    </source>
</evidence>
<protein>
    <recommendedName>
        <fullName evidence="2">DNA polymerase III subunit delta</fullName>
        <ecNumber evidence="1">2.7.7.7</ecNumber>
    </recommendedName>
</protein>
<dbReference type="Pfam" id="PF21694">
    <property type="entry name" value="DNA_pol3_delta_C"/>
    <property type="match status" value="1"/>
</dbReference>
<dbReference type="PANTHER" id="PTHR34388:SF1">
    <property type="entry name" value="DNA POLYMERASE III SUBUNIT DELTA"/>
    <property type="match status" value="1"/>
</dbReference>
<dbReference type="SUPFAM" id="SSF52540">
    <property type="entry name" value="P-loop containing nucleoside triphosphate hydrolases"/>
    <property type="match status" value="1"/>
</dbReference>
<dbReference type="Gene3D" id="1.10.8.60">
    <property type="match status" value="1"/>
</dbReference>
<evidence type="ECO:0000256" key="5">
    <source>
        <dbReference type="ARBA" id="ARBA00022705"/>
    </source>
</evidence>
<evidence type="ECO:0000256" key="3">
    <source>
        <dbReference type="ARBA" id="ARBA00022679"/>
    </source>
</evidence>
<dbReference type="EMBL" id="CP014907">
    <property type="protein sequence ID" value="ANZ59362.1"/>
    <property type="molecule type" value="Genomic_DNA"/>
</dbReference>
<dbReference type="EC" id="2.7.7.7" evidence="1"/>